<name>A0A382URV8_9ZZZZ</name>
<proteinExistence type="predicted"/>
<accession>A0A382URV8</accession>
<dbReference type="EMBL" id="UINC01146257">
    <property type="protein sequence ID" value="SVD36877.1"/>
    <property type="molecule type" value="Genomic_DNA"/>
</dbReference>
<gene>
    <name evidence="1" type="ORF">METZ01_LOCUS389731</name>
</gene>
<dbReference type="AlphaFoldDB" id="A0A382URV8"/>
<sequence length="75" mass="9108">MTFPELQEGMRDLPVKAHPFISWFWKSRIVIKSHGIGCLNHQGYFMNQRHQFLLILSKSLDKYYFIRTMNTKMWD</sequence>
<evidence type="ECO:0000313" key="1">
    <source>
        <dbReference type="EMBL" id="SVD36877.1"/>
    </source>
</evidence>
<protein>
    <submittedName>
        <fullName evidence="1">Uncharacterized protein</fullName>
    </submittedName>
</protein>
<organism evidence="1">
    <name type="scientific">marine metagenome</name>
    <dbReference type="NCBI Taxonomy" id="408172"/>
    <lineage>
        <taxon>unclassified sequences</taxon>
        <taxon>metagenomes</taxon>
        <taxon>ecological metagenomes</taxon>
    </lineage>
</organism>
<reference evidence="1" key="1">
    <citation type="submission" date="2018-05" db="EMBL/GenBank/DDBJ databases">
        <authorList>
            <person name="Lanie J.A."/>
            <person name="Ng W.-L."/>
            <person name="Kazmierczak K.M."/>
            <person name="Andrzejewski T.M."/>
            <person name="Davidsen T.M."/>
            <person name="Wayne K.J."/>
            <person name="Tettelin H."/>
            <person name="Glass J.I."/>
            <person name="Rusch D."/>
            <person name="Podicherti R."/>
            <person name="Tsui H.-C.T."/>
            <person name="Winkler M.E."/>
        </authorList>
    </citation>
    <scope>NUCLEOTIDE SEQUENCE</scope>
</reference>